<evidence type="ECO:0000256" key="8">
    <source>
        <dbReference type="RuleBase" id="RU366003"/>
    </source>
</evidence>
<accession>A0A9P8AJ80</accession>
<keyword evidence="5 8" id="KW-0378">Hydrolase</keyword>
<sequence length="280" mass="32379">MPRLHHEFLYPEETDKAYTTKSLVDAFQEYTSHAKRIRNRYNSKDNGMNILVGFEVEGIDLEHIMYAKELFESGNYDMVVGSVHHVNGVPIDYTTEIWNEAVAKTHNQTVRQLYSDYFELQYTMISTLHPLVIGHFDLISLFMPLDDIDPTTNKKLADVHIESDWPDVWTKIERNIQAVTEYGGLFELNSAAVRKGWATPYPREPIARAIVSHGGRFCLSDDCHAIKQVGMNFHVTWKYVRDILKLSSIYHLQIDSLGKVSVLEDSVSDLDQSEFWKQYQ</sequence>
<keyword evidence="11" id="KW-1185">Reference proteome</keyword>
<dbReference type="GO" id="GO:0005737">
    <property type="term" value="C:cytoplasm"/>
    <property type="evidence" value="ECO:0007669"/>
    <property type="project" value="TreeGrafter"/>
</dbReference>
<comment type="pathway">
    <text evidence="1 8">Amino-acid biosynthesis; L-histidine biosynthesis; L-histidine from 5-phospho-alpha-D-ribose 1-diphosphate: step 8/9.</text>
</comment>
<dbReference type="GO" id="GO:0000105">
    <property type="term" value="P:L-histidine biosynthetic process"/>
    <property type="evidence" value="ECO:0007669"/>
    <property type="project" value="UniProtKB-UniRule"/>
</dbReference>
<evidence type="ECO:0000256" key="1">
    <source>
        <dbReference type="ARBA" id="ARBA00004970"/>
    </source>
</evidence>
<dbReference type="NCBIfam" id="TIGR01856">
    <property type="entry name" value="hisJ_fam"/>
    <property type="match status" value="1"/>
</dbReference>
<comment type="similarity">
    <text evidence="2 8">Belongs to the PHP hydrolase family. HisK subfamily.</text>
</comment>
<name>A0A9P8AJ80_9ASCO</name>
<dbReference type="InterPro" id="IPR004013">
    <property type="entry name" value="PHP_dom"/>
</dbReference>
<dbReference type="InterPro" id="IPR010140">
    <property type="entry name" value="Histidinol_P_phosphatase_HisJ"/>
</dbReference>
<evidence type="ECO:0000256" key="2">
    <source>
        <dbReference type="ARBA" id="ARBA00009152"/>
    </source>
</evidence>
<evidence type="ECO:0000256" key="5">
    <source>
        <dbReference type="ARBA" id="ARBA00022801"/>
    </source>
</evidence>
<dbReference type="Gene3D" id="3.20.20.140">
    <property type="entry name" value="Metal-dependent hydrolases"/>
    <property type="match status" value="1"/>
</dbReference>
<evidence type="ECO:0000256" key="6">
    <source>
        <dbReference type="ARBA" id="ARBA00023102"/>
    </source>
</evidence>
<feature type="domain" description="PHP" evidence="9">
    <location>
        <begin position="27"/>
        <end position="191"/>
    </location>
</feature>
<dbReference type="Pfam" id="PF02811">
    <property type="entry name" value="PHP"/>
    <property type="match status" value="1"/>
</dbReference>
<proteinExistence type="inferred from homology"/>
<gene>
    <name evidence="10" type="primary">HIS2</name>
    <name evidence="10" type="ORF">KQ657_004688</name>
</gene>
<dbReference type="AlphaFoldDB" id="A0A9P8AJ80"/>
<protein>
    <recommendedName>
        <fullName evidence="3 8">Histidinol-phosphatase</fullName>
        <shortName evidence="8">HolPase</shortName>
        <ecNumber evidence="3 8">3.1.3.15</ecNumber>
    </recommendedName>
</protein>
<evidence type="ECO:0000256" key="4">
    <source>
        <dbReference type="ARBA" id="ARBA00022605"/>
    </source>
</evidence>
<keyword evidence="4 8" id="KW-0028">Amino-acid biosynthesis</keyword>
<dbReference type="InterPro" id="IPR016195">
    <property type="entry name" value="Pol/histidinol_Pase-like"/>
</dbReference>
<dbReference type="GO" id="GO:0004401">
    <property type="term" value="F:histidinol-phosphatase activity"/>
    <property type="evidence" value="ECO:0007669"/>
    <property type="project" value="UniProtKB-UniRule"/>
</dbReference>
<dbReference type="RefSeq" id="XP_043050022.1">
    <property type="nucleotide sequence ID" value="XM_043195356.1"/>
</dbReference>
<reference evidence="10" key="1">
    <citation type="submission" date="2021-03" db="EMBL/GenBank/DDBJ databases">
        <authorList>
            <person name="Palmer J.M."/>
        </authorList>
    </citation>
    <scope>NUCLEOTIDE SEQUENCE</scope>
    <source>
        <strain evidence="10">ARV_011</strain>
    </source>
</reference>
<keyword evidence="6 8" id="KW-0368">Histidine biosynthesis</keyword>
<dbReference type="SUPFAM" id="SSF89550">
    <property type="entry name" value="PHP domain-like"/>
    <property type="match status" value="1"/>
</dbReference>
<dbReference type="PANTHER" id="PTHR21039:SF0">
    <property type="entry name" value="HISTIDINOL-PHOSPHATASE"/>
    <property type="match status" value="1"/>
</dbReference>
<dbReference type="PANTHER" id="PTHR21039">
    <property type="entry name" value="HISTIDINOL PHOSPHATASE-RELATED"/>
    <property type="match status" value="1"/>
</dbReference>
<organism evidence="10 11">
    <name type="scientific">Scheffersomyces spartinae</name>
    <dbReference type="NCBI Taxonomy" id="45513"/>
    <lineage>
        <taxon>Eukaryota</taxon>
        <taxon>Fungi</taxon>
        <taxon>Dikarya</taxon>
        <taxon>Ascomycota</taxon>
        <taxon>Saccharomycotina</taxon>
        <taxon>Pichiomycetes</taxon>
        <taxon>Debaryomycetaceae</taxon>
        <taxon>Scheffersomyces</taxon>
    </lineage>
</organism>
<evidence type="ECO:0000256" key="3">
    <source>
        <dbReference type="ARBA" id="ARBA00013085"/>
    </source>
</evidence>
<comment type="caution">
    <text evidence="10">The sequence shown here is derived from an EMBL/GenBank/DDBJ whole genome shotgun (WGS) entry which is preliminary data.</text>
</comment>
<dbReference type="EMBL" id="JAHMUF010000007">
    <property type="protein sequence ID" value="KAG7194475.1"/>
    <property type="molecule type" value="Genomic_DNA"/>
</dbReference>
<evidence type="ECO:0000313" key="10">
    <source>
        <dbReference type="EMBL" id="KAG7194475.1"/>
    </source>
</evidence>
<dbReference type="Proteomes" id="UP000790833">
    <property type="component" value="Unassembled WGS sequence"/>
</dbReference>
<evidence type="ECO:0000256" key="7">
    <source>
        <dbReference type="ARBA" id="ARBA00049158"/>
    </source>
</evidence>
<dbReference type="OrthoDB" id="5957391at2759"/>
<evidence type="ECO:0000313" key="11">
    <source>
        <dbReference type="Proteomes" id="UP000790833"/>
    </source>
</evidence>
<dbReference type="EC" id="3.1.3.15" evidence="3 8"/>
<comment type="catalytic activity">
    <reaction evidence="7 8">
        <text>L-histidinol phosphate + H2O = L-histidinol + phosphate</text>
        <dbReference type="Rhea" id="RHEA:14465"/>
        <dbReference type="ChEBI" id="CHEBI:15377"/>
        <dbReference type="ChEBI" id="CHEBI:43474"/>
        <dbReference type="ChEBI" id="CHEBI:57699"/>
        <dbReference type="ChEBI" id="CHEBI:57980"/>
        <dbReference type="EC" id="3.1.3.15"/>
    </reaction>
</comment>
<evidence type="ECO:0000259" key="9">
    <source>
        <dbReference type="Pfam" id="PF02811"/>
    </source>
</evidence>
<dbReference type="GeneID" id="66118062"/>